<evidence type="ECO:0000256" key="5">
    <source>
        <dbReference type="ARBA" id="ARBA00022840"/>
    </source>
</evidence>
<evidence type="ECO:0000256" key="4">
    <source>
        <dbReference type="ARBA" id="ARBA00022741"/>
    </source>
</evidence>
<dbReference type="Gene3D" id="3.40.50.620">
    <property type="entry name" value="HUPs"/>
    <property type="match status" value="1"/>
</dbReference>
<dbReference type="InterPro" id="IPR006426">
    <property type="entry name" value="Asn_synth_AEB"/>
</dbReference>
<dbReference type="AlphaFoldDB" id="A0A6N8FBM7"/>
<dbReference type="Proteomes" id="UP000439994">
    <property type="component" value="Unassembled WGS sequence"/>
</dbReference>
<dbReference type="CDD" id="cd00712">
    <property type="entry name" value="AsnB"/>
    <property type="match status" value="1"/>
</dbReference>
<evidence type="ECO:0000256" key="7">
    <source>
        <dbReference type="ARBA" id="ARBA00048741"/>
    </source>
</evidence>
<dbReference type="GO" id="GO:0005524">
    <property type="term" value="F:ATP binding"/>
    <property type="evidence" value="ECO:0007669"/>
    <property type="project" value="UniProtKB-KW"/>
</dbReference>
<comment type="catalytic activity">
    <reaction evidence="7">
        <text>L-aspartate + L-glutamine + ATP + H2O = L-asparagine + L-glutamate + AMP + diphosphate + H(+)</text>
        <dbReference type="Rhea" id="RHEA:12228"/>
        <dbReference type="ChEBI" id="CHEBI:15377"/>
        <dbReference type="ChEBI" id="CHEBI:15378"/>
        <dbReference type="ChEBI" id="CHEBI:29985"/>
        <dbReference type="ChEBI" id="CHEBI:29991"/>
        <dbReference type="ChEBI" id="CHEBI:30616"/>
        <dbReference type="ChEBI" id="CHEBI:33019"/>
        <dbReference type="ChEBI" id="CHEBI:58048"/>
        <dbReference type="ChEBI" id="CHEBI:58359"/>
        <dbReference type="ChEBI" id="CHEBI:456215"/>
        <dbReference type="EC" id="6.3.5.4"/>
    </reaction>
</comment>
<evidence type="ECO:0000313" key="12">
    <source>
        <dbReference type="EMBL" id="MUH73688.1"/>
    </source>
</evidence>
<dbReference type="PIRSF" id="PIRSF001589">
    <property type="entry name" value="Asn_synthetase_glu-h"/>
    <property type="match status" value="1"/>
</dbReference>
<dbReference type="InterPro" id="IPR001962">
    <property type="entry name" value="Asn_synthase"/>
</dbReference>
<dbReference type="NCBIfam" id="TIGR01536">
    <property type="entry name" value="asn_synth_AEB"/>
    <property type="match status" value="1"/>
</dbReference>
<gene>
    <name evidence="12" type="primary">asnB</name>
    <name evidence="12" type="ORF">GNP35_15045</name>
</gene>
<evidence type="ECO:0000256" key="2">
    <source>
        <dbReference type="ARBA" id="ARBA00005752"/>
    </source>
</evidence>
<keyword evidence="6 8" id="KW-0315">Glutamine amidotransferase</keyword>
<dbReference type="OrthoDB" id="9763290at2"/>
<dbReference type="CDD" id="cd01991">
    <property type="entry name" value="Asn_synthase_B_C"/>
    <property type="match status" value="1"/>
</dbReference>
<dbReference type="Pfam" id="PF13537">
    <property type="entry name" value="GATase_7"/>
    <property type="match status" value="1"/>
</dbReference>
<organism evidence="12 13">
    <name type="scientific">Psychrosphaera haliotis</name>
    <dbReference type="NCBI Taxonomy" id="555083"/>
    <lineage>
        <taxon>Bacteria</taxon>
        <taxon>Pseudomonadati</taxon>
        <taxon>Pseudomonadota</taxon>
        <taxon>Gammaproteobacteria</taxon>
        <taxon>Alteromonadales</taxon>
        <taxon>Pseudoalteromonadaceae</taxon>
        <taxon>Psychrosphaera</taxon>
    </lineage>
</organism>
<dbReference type="InterPro" id="IPR029055">
    <property type="entry name" value="Ntn_hydrolases_N"/>
</dbReference>
<keyword evidence="5 9" id="KW-0067">ATP-binding</keyword>
<dbReference type="PANTHER" id="PTHR43284:SF1">
    <property type="entry name" value="ASPARAGINE SYNTHETASE"/>
    <property type="match status" value="1"/>
</dbReference>
<dbReference type="InterPro" id="IPR017932">
    <property type="entry name" value="GATase_2_dom"/>
</dbReference>
<feature type="site" description="Important for beta-aspartyl-AMP intermediate formation" evidence="10">
    <location>
        <position position="382"/>
    </location>
</feature>
<sequence length="651" mass="72873">MCGFVALINPSQAEQTELLLKKMTATLDHRGPDDSGYFINDSANVAFGHTRLSIIDIDNGHQPLVKNNITLVYNGEIYNHTQLRQTLVELGHEFNSHCDTEVLLHAWQEWGEACIDKFNGMFAFAIYDADKQSVFIARDRLGIKPVYWSQLANGTVLVGSELKALLAYSADKPELSEHAVHDYFSLGYVPEPNTIYKGIHKLAAGHCFTVAVSSMTVGSTEACSPEVNSPAQVTIAPQQYWDCANAINTPQVATSANELCQGRELLSNAIQTRTMADVPVGAFLSGGVDSSIIVGEMNKNQNVSTYSMGFDRKEYDESAQAETVAKHLNTNHVGITVSCNTFDYLPELVAMFDEPFADNSAIPTYLLTKQAKKQVTVMLSGDGADELFLGYRNYRLLRLEGKIKNSLPKAIRKPVFSFLAKVYPAMPWAPQFLRAHSTLNALNNDFITNFHRAMSINPPEVLAQIFTPAFTESLNGYSSKSHFETHASKITNTDVIKKAQYIDFKTYLPGNILTKVDRTTMANSIEARVPFLDHRLVEQWLPKSSEQNIKGRKAKLLLRQIASTLLPNWVTGRLKKSFTSPMDEWFRMMTKQEVIKRMQLDVLKSNHWFNIDGIEGLIDSHYSGKQNIGMTLWSITVFAEFLKAQPTQKEQ</sequence>
<name>A0A6N8FBM7_9GAMM</name>
<dbReference type="SUPFAM" id="SSF56235">
    <property type="entry name" value="N-terminal nucleophile aminohydrolases (Ntn hydrolases)"/>
    <property type="match status" value="1"/>
</dbReference>
<dbReference type="SUPFAM" id="SSF52402">
    <property type="entry name" value="Adenine nucleotide alpha hydrolases-like"/>
    <property type="match status" value="1"/>
</dbReference>
<comment type="caution">
    <text evidence="12">The sequence shown here is derived from an EMBL/GenBank/DDBJ whole genome shotgun (WGS) entry which is preliminary data.</text>
</comment>
<evidence type="ECO:0000313" key="13">
    <source>
        <dbReference type="Proteomes" id="UP000439994"/>
    </source>
</evidence>
<evidence type="ECO:0000259" key="11">
    <source>
        <dbReference type="PROSITE" id="PS51278"/>
    </source>
</evidence>
<dbReference type="GO" id="GO:0006529">
    <property type="term" value="P:asparagine biosynthetic process"/>
    <property type="evidence" value="ECO:0007669"/>
    <property type="project" value="UniProtKB-KW"/>
</dbReference>
<feature type="domain" description="Glutamine amidotransferase type-2" evidence="11">
    <location>
        <begin position="2"/>
        <end position="213"/>
    </location>
</feature>
<dbReference type="GO" id="GO:0005829">
    <property type="term" value="C:cytosol"/>
    <property type="evidence" value="ECO:0007669"/>
    <property type="project" value="TreeGrafter"/>
</dbReference>
<accession>A0A6N8FBM7</accession>
<dbReference type="GO" id="GO:0004066">
    <property type="term" value="F:asparagine synthase (glutamine-hydrolyzing) activity"/>
    <property type="evidence" value="ECO:0007669"/>
    <property type="project" value="UniProtKB-EC"/>
</dbReference>
<keyword evidence="8" id="KW-0028">Amino-acid biosynthesis</keyword>
<dbReference type="EMBL" id="WOCD01000005">
    <property type="protein sequence ID" value="MUH73688.1"/>
    <property type="molecule type" value="Genomic_DNA"/>
</dbReference>
<dbReference type="InterPro" id="IPR033738">
    <property type="entry name" value="AsnB_N"/>
</dbReference>
<feature type="binding site" evidence="9">
    <location>
        <position position="99"/>
    </location>
    <ligand>
        <name>L-glutamine</name>
        <dbReference type="ChEBI" id="CHEBI:58359"/>
    </ligand>
</feature>
<feature type="binding site" evidence="9">
    <location>
        <begin position="380"/>
        <end position="381"/>
    </location>
    <ligand>
        <name>ATP</name>
        <dbReference type="ChEBI" id="CHEBI:30616"/>
    </ligand>
</feature>
<dbReference type="Gene3D" id="3.60.20.10">
    <property type="entry name" value="Glutamine Phosphoribosylpyrophosphate, subunit 1, domain 1"/>
    <property type="match status" value="1"/>
</dbReference>
<dbReference type="RefSeq" id="WP_155697093.1">
    <property type="nucleotide sequence ID" value="NZ_WOCD01000005.1"/>
</dbReference>
<evidence type="ECO:0000256" key="10">
    <source>
        <dbReference type="PIRSR" id="PIRSR001589-3"/>
    </source>
</evidence>
<dbReference type="Pfam" id="PF00733">
    <property type="entry name" value="Asn_synthase"/>
    <property type="match status" value="1"/>
</dbReference>
<dbReference type="InterPro" id="IPR014729">
    <property type="entry name" value="Rossmann-like_a/b/a_fold"/>
</dbReference>
<evidence type="ECO:0000256" key="8">
    <source>
        <dbReference type="PIRSR" id="PIRSR001589-1"/>
    </source>
</evidence>
<evidence type="ECO:0000256" key="6">
    <source>
        <dbReference type="ARBA" id="ARBA00022962"/>
    </source>
</evidence>
<evidence type="ECO:0000256" key="3">
    <source>
        <dbReference type="ARBA" id="ARBA00012737"/>
    </source>
</evidence>
<dbReference type="PANTHER" id="PTHR43284">
    <property type="entry name" value="ASPARAGINE SYNTHETASE (GLUTAMINE-HYDROLYZING)"/>
    <property type="match status" value="1"/>
</dbReference>
<comment type="similarity">
    <text evidence="2">Belongs to the asparagine synthetase family.</text>
</comment>
<dbReference type="EC" id="6.3.5.4" evidence="3"/>
<keyword evidence="8" id="KW-0061">Asparagine biosynthesis</keyword>
<dbReference type="InterPro" id="IPR051786">
    <property type="entry name" value="ASN_synthetase/amidase"/>
</dbReference>
<keyword evidence="4 9" id="KW-0547">Nucleotide-binding</keyword>
<comment type="pathway">
    <text evidence="1">Amino-acid biosynthesis; L-asparagine biosynthesis; L-asparagine from L-aspartate (L-Gln route): step 1/1.</text>
</comment>
<reference evidence="12 13" key="1">
    <citation type="submission" date="2019-11" db="EMBL/GenBank/DDBJ databases">
        <title>P. haliotis isolates from Z. marina roots.</title>
        <authorList>
            <person name="Cohen M."/>
            <person name="Jospin G."/>
            <person name="Eisen J.A."/>
            <person name="Coil D.A."/>
        </authorList>
    </citation>
    <scope>NUCLEOTIDE SEQUENCE [LARGE SCALE GENOMIC DNA]</scope>
    <source>
        <strain evidence="12 13">UCD-MCMsp1aY</strain>
    </source>
</reference>
<protein>
    <recommendedName>
        <fullName evidence="3">asparagine synthase (glutamine-hydrolyzing)</fullName>
        <ecNumber evidence="3">6.3.5.4</ecNumber>
    </recommendedName>
</protein>
<evidence type="ECO:0000256" key="9">
    <source>
        <dbReference type="PIRSR" id="PIRSR001589-2"/>
    </source>
</evidence>
<keyword evidence="13" id="KW-1185">Reference proteome</keyword>
<feature type="active site" description="For GATase activity" evidence="8">
    <location>
        <position position="2"/>
    </location>
</feature>
<keyword evidence="12" id="KW-0436">Ligase</keyword>
<dbReference type="PROSITE" id="PS51278">
    <property type="entry name" value="GATASE_TYPE_2"/>
    <property type="match status" value="1"/>
</dbReference>
<proteinExistence type="inferred from homology"/>
<evidence type="ECO:0000256" key="1">
    <source>
        <dbReference type="ARBA" id="ARBA00005187"/>
    </source>
</evidence>